<accession>A0A2T3N8Z0</accession>
<dbReference type="EMBL" id="PYMB01000013">
    <property type="protein sequence ID" value="PSW09816.1"/>
    <property type="molecule type" value="Genomic_DNA"/>
</dbReference>
<keyword evidence="1" id="KW-0472">Membrane</keyword>
<keyword evidence="1" id="KW-1133">Transmembrane helix</keyword>
<proteinExistence type="predicted"/>
<dbReference type="RefSeq" id="WP_107299893.1">
    <property type="nucleotide sequence ID" value="NZ_PYMB01000013.1"/>
</dbReference>
<dbReference type="AlphaFoldDB" id="A0A2T3N8Z0"/>
<sequence length="185" mass="21337">MGQISSIKWQVPTWTLVAVGLLLNIVSALITNFYIDDLTRQSNDINQRQQSNEKLIQLIWQQVETVERKREHTLVILNAAEMMQSALPEEIAAQIQHDIGYWLPDTPLDLNIEKVPELMEALDGVQASQREKINDLYLENQVFIDDNAEKMKAISRLRNLALFLQVLGLAFVLARDLNWKEDRAR</sequence>
<keyword evidence="1" id="KW-0812">Transmembrane</keyword>
<dbReference type="Proteomes" id="UP000241346">
    <property type="component" value="Unassembled WGS sequence"/>
</dbReference>
<gene>
    <name evidence="2" type="ORF">C9J01_19905</name>
</gene>
<name>A0A2T3N8Z0_9GAMM</name>
<feature type="transmembrane region" description="Helical" evidence="1">
    <location>
        <begin position="14"/>
        <end position="35"/>
    </location>
</feature>
<feature type="transmembrane region" description="Helical" evidence="1">
    <location>
        <begin position="160"/>
        <end position="177"/>
    </location>
</feature>
<comment type="caution">
    <text evidence="2">The sequence shown here is derived from an EMBL/GenBank/DDBJ whole genome shotgun (WGS) entry which is preliminary data.</text>
</comment>
<evidence type="ECO:0000313" key="3">
    <source>
        <dbReference type="Proteomes" id="UP000241346"/>
    </source>
</evidence>
<reference evidence="2 3" key="1">
    <citation type="submission" date="2018-03" db="EMBL/GenBank/DDBJ databases">
        <title>Whole genome sequencing of Histamine producing bacteria.</title>
        <authorList>
            <person name="Butler K."/>
        </authorList>
    </citation>
    <scope>NUCLEOTIDE SEQUENCE [LARGE SCALE GENOMIC DNA]</scope>
    <source>
        <strain evidence="2 3">DSM 19138</strain>
    </source>
</reference>
<dbReference type="OrthoDB" id="6214359at2"/>
<organism evidence="2 3">
    <name type="scientific">Photobacterium rosenbergii</name>
    <dbReference type="NCBI Taxonomy" id="294936"/>
    <lineage>
        <taxon>Bacteria</taxon>
        <taxon>Pseudomonadati</taxon>
        <taxon>Pseudomonadota</taxon>
        <taxon>Gammaproteobacteria</taxon>
        <taxon>Vibrionales</taxon>
        <taxon>Vibrionaceae</taxon>
        <taxon>Photobacterium</taxon>
    </lineage>
</organism>
<evidence type="ECO:0000256" key="1">
    <source>
        <dbReference type="SAM" id="Phobius"/>
    </source>
</evidence>
<protein>
    <recommendedName>
        <fullName evidence="4">DNA mismatch repair protein</fullName>
    </recommendedName>
</protein>
<evidence type="ECO:0000313" key="2">
    <source>
        <dbReference type="EMBL" id="PSW09816.1"/>
    </source>
</evidence>
<evidence type="ECO:0008006" key="4">
    <source>
        <dbReference type="Google" id="ProtNLM"/>
    </source>
</evidence>